<dbReference type="CDD" id="cd01167">
    <property type="entry name" value="bac_FRK"/>
    <property type="match status" value="1"/>
</dbReference>
<dbReference type="PANTHER" id="PTHR43085">
    <property type="entry name" value="HEXOKINASE FAMILY MEMBER"/>
    <property type="match status" value="1"/>
</dbReference>
<accession>A0AAE4AR49</accession>
<dbReference type="Proteomes" id="UP001229244">
    <property type="component" value="Unassembled WGS sequence"/>
</dbReference>
<comment type="caution">
    <text evidence="7">The sequence shown here is derived from an EMBL/GenBank/DDBJ whole genome shotgun (WGS) entry which is preliminary data.</text>
</comment>
<evidence type="ECO:0000313" key="8">
    <source>
        <dbReference type="Proteomes" id="UP001229244"/>
    </source>
</evidence>
<comment type="similarity">
    <text evidence="1">Belongs to the carbohydrate kinase PfkB family.</text>
</comment>
<dbReference type="InterPro" id="IPR011611">
    <property type="entry name" value="PfkB_dom"/>
</dbReference>
<dbReference type="InterPro" id="IPR029056">
    <property type="entry name" value="Ribokinase-like"/>
</dbReference>
<gene>
    <name evidence="7" type="ORF">J2S73_001238</name>
</gene>
<dbReference type="PANTHER" id="PTHR43085:SF1">
    <property type="entry name" value="PSEUDOURIDINE KINASE-RELATED"/>
    <property type="match status" value="1"/>
</dbReference>
<dbReference type="EMBL" id="JAUSUL010000001">
    <property type="protein sequence ID" value="MDQ0314801.1"/>
    <property type="molecule type" value="Genomic_DNA"/>
</dbReference>
<dbReference type="EC" id="2.7.1.4" evidence="7"/>
<keyword evidence="2 7" id="KW-0808">Transferase</keyword>
<name>A0AAE4AR49_9HYPH</name>
<evidence type="ECO:0000256" key="2">
    <source>
        <dbReference type="ARBA" id="ARBA00022679"/>
    </source>
</evidence>
<evidence type="ECO:0000256" key="3">
    <source>
        <dbReference type="ARBA" id="ARBA00022741"/>
    </source>
</evidence>
<dbReference type="SUPFAM" id="SSF53613">
    <property type="entry name" value="Ribokinase-like"/>
    <property type="match status" value="1"/>
</dbReference>
<keyword evidence="5" id="KW-0067">ATP-binding</keyword>
<dbReference type="GO" id="GO:0008865">
    <property type="term" value="F:fructokinase activity"/>
    <property type="evidence" value="ECO:0007669"/>
    <property type="project" value="UniProtKB-EC"/>
</dbReference>
<keyword evidence="3" id="KW-0547">Nucleotide-binding</keyword>
<dbReference type="RefSeq" id="WP_306884588.1">
    <property type="nucleotide sequence ID" value="NZ_JAUSUL010000001.1"/>
</dbReference>
<evidence type="ECO:0000256" key="5">
    <source>
        <dbReference type="ARBA" id="ARBA00022840"/>
    </source>
</evidence>
<organism evidence="7 8">
    <name type="scientific">Amorphus orientalis</name>
    <dbReference type="NCBI Taxonomy" id="649198"/>
    <lineage>
        <taxon>Bacteria</taxon>
        <taxon>Pseudomonadati</taxon>
        <taxon>Pseudomonadota</taxon>
        <taxon>Alphaproteobacteria</taxon>
        <taxon>Hyphomicrobiales</taxon>
        <taxon>Amorphaceae</taxon>
        <taxon>Amorphus</taxon>
    </lineage>
</organism>
<dbReference type="Pfam" id="PF00294">
    <property type="entry name" value="PfkB"/>
    <property type="match status" value="1"/>
</dbReference>
<dbReference type="GO" id="GO:0005524">
    <property type="term" value="F:ATP binding"/>
    <property type="evidence" value="ECO:0007669"/>
    <property type="project" value="UniProtKB-KW"/>
</dbReference>
<evidence type="ECO:0000313" key="7">
    <source>
        <dbReference type="EMBL" id="MDQ0314801.1"/>
    </source>
</evidence>
<feature type="domain" description="Carbohydrate kinase PfkB" evidence="6">
    <location>
        <begin position="24"/>
        <end position="302"/>
    </location>
</feature>
<keyword evidence="8" id="KW-1185">Reference proteome</keyword>
<sequence length="318" mass="33342">MIVTCGEAVVDFLPEPDADGRPLFRPVLGGSLYNVALGLGRLGVPAAYFWELSTDPFGTWLASELEASGASLAHTTRGDRPSTLAFVDLSGDEPHFQIIDAGQTMSTLDPAGLGPLPPSARLFHTGSAILALEPGGTAIERFVHETAKTVPVSLDFNVRPPSIRDLDGYKARLDRLVGSATIVKASAADLAVLEPDMEPDAILARWRTQGVPLGIVTLGGGGAIAATADHWIRLPAETVTLKDPVGAGDAFMTGLFARLWERNALDRTALGALGEADLTDAIAYAQKVAGFVCRHAGAVFPWRADLEANDPTAAAPGD</sequence>
<keyword evidence="4" id="KW-0418">Kinase</keyword>
<evidence type="ECO:0000259" key="6">
    <source>
        <dbReference type="Pfam" id="PF00294"/>
    </source>
</evidence>
<dbReference type="InterPro" id="IPR050306">
    <property type="entry name" value="PfkB_Carbo_kinase"/>
</dbReference>
<proteinExistence type="inferred from homology"/>
<protein>
    <submittedName>
        <fullName evidence="7">Fructokinase</fullName>
        <ecNumber evidence="7">2.7.1.4</ecNumber>
    </submittedName>
</protein>
<dbReference type="AlphaFoldDB" id="A0AAE4AR49"/>
<evidence type="ECO:0000256" key="4">
    <source>
        <dbReference type="ARBA" id="ARBA00022777"/>
    </source>
</evidence>
<reference evidence="7" key="1">
    <citation type="submission" date="2023-07" db="EMBL/GenBank/DDBJ databases">
        <title>Genomic Encyclopedia of Type Strains, Phase IV (KMG-IV): sequencing the most valuable type-strain genomes for metagenomic binning, comparative biology and taxonomic classification.</title>
        <authorList>
            <person name="Goeker M."/>
        </authorList>
    </citation>
    <scope>NUCLEOTIDE SEQUENCE</scope>
    <source>
        <strain evidence="7">DSM 21202</strain>
    </source>
</reference>
<dbReference type="Gene3D" id="3.40.1190.20">
    <property type="match status" value="1"/>
</dbReference>
<evidence type="ECO:0000256" key="1">
    <source>
        <dbReference type="ARBA" id="ARBA00010688"/>
    </source>
</evidence>